<evidence type="ECO:0000313" key="2">
    <source>
        <dbReference type="Proteomes" id="UP000706039"/>
    </source>
</evidence>
<organism evidence="1 2">
    <name type="scientific">Sphingomonas colocasiae</name>
    <dbReference type="NCBI Taxonomy" id="1848973"/>
    <lineage>
        <taxon>Bacteria</taxon>
        <taxon>Pseudomonadati</taxon>
        <taxon>Pseudomonadota</taxon>
        <taxon>Alphaproteobacteria</taxon>
        <taxon>Sphingomonadales</taxon>
        <taxon>Sphingomonadaceae</taxon>
        <taxon>Sphingomonas</taxon>
    </lineage>
</organism>
<evidence type="ECO:0000313" key="1">
    <source>
        <dbReference type="EMBL" id="MBY8826122.1"/>
    </source>
</evidence>
<proteinExistence type="predicted"/>
<reference evidence="1 2" key="1">
    <citation type="submission" date="2021-08" db="EMBL/GenBank/DDBJ databases">
        <authorList>
            <person name="Tuo L."/>
        </authorList>
    </citation>
    <scope>NUCLEOTIDE SEQUENCE [LARGE SCALE GENOMIC DNA]</scope>
    <source>
        <strain evidence="1 2">JCM 31229</strain>
    </source>
</reference>
<keyword evidence="2" id="KW-1185">Reference proteome</keyword>
<dbReference type="Proteomes" id="UP000706039">
    <property type="component" value="Unassembled WGS sequence"/>
</dbReference>
<dbReference type="RefSeq" id="WP_222993455.1">
    <property type="nucleotide sequence ID" value="NZ_JAINVV010000014.1"/>
</dbReference>
<sequence length="169" mass="16668">MATALSASLSVSLAGILANILDIGSANYPINFNPNVVFTDGAGAGQANKIFTDTRSLAASASEDLDLNGTTLIDAFGNAMAMTKLKALIVYAAPGNTNDVVVGGASSNGVFSMFGASTDTVKVKPGGFLVLAAPTAAGYAVTAATADLLKIANGSSGSGVTYTIVLIGA</sequence>
<name>A0ABS7PXM2_9SPHN</name>
<protein>
    <recommendedName>
        <fullName evidence="3">DUF4402 domain-containing protein</fullName>
    </recommendedName>
</protein>
<evidence type="ECO:0008006" key="3">
    <source>
        <dbReference type="Google" id="ProtNLM"/>
    </source>
</evidence>
<accession>A0ABS7PXM2</accession>
<comment type="caution">
    <text evidence="1">The sequence shown here is derived from an EMBL/GenBank/DDBJ whole genome shotgun (WGS) entry which is preliminary data.</text>
</comment>
<dbReference type="EMBL" id="JAINVV010000014">
    <property type="protein sequence ID" value="MBY8826122.1"/>
    <property type="molecule type" value="Genomic_DNA"/>
</dbReference>
<gene>
    <name evidence="1" type="ORF">K7G82_27725</name>
</gene>